<dbReference type="SUPFAM" id="SSF159709">
    <property type="entry name" value="PhnH-like"/>
    <property type="match status" value="1"/>
</dbReference>
<dbReference type="AlphaFoldDB" id="M9R7R0"/>
<proteinExistence type="predicted"/>
<dbReference type="HOGENOM" id="CLU_115317_1_0_5"/>
<reference evidence="1 2" key="1">
    <citation type="journal article" date="2013" name="PLoS ONE">
        <title>Poles Apart: Arctic and Antarctic Octadecabacter strains Share High Genome Plasticity and a New Type of Xanthorhodopsin.</title>
        <authorList>
            <person name="Vollmers J."/>
            <person name="Voget S."/>
            <person name="Dietrich S."/>
            <person name="Gollnow K."/>
            <person name="Smits M."/>
            <person name="Meyer K."/>
            <person name="Brinkhoff T."/>
            <person name="Simon M."/>
            <person name="Daniel R."/>
        </authorList>
    </citation>
    <scope>NUCLEOTIDE SEQUENCE [LARGE SCALE GENOMIC DNA]</scope>
    <source>
        <strain evidence="1 2">307</strain>
    </source>
</reference>
<dbReference type="GO" id="GO:0019634">
    <property type="term" value="P:organic phosphonate metabolic process"/>
    <property type="evidence" value="ECO:0007669"/>
    <property type="project" value="InterPro"/>
</dbReference>
<name>M9R7R0_9RHOB</name>
<dbReference type="Proteomes" id="UP000005307">
    <property type="component" value="Chromosome"/>
</dbReference>
<evidence type="ECO:0000313" key="2">
    <source>
        <dbReference type="Proteomes" id="UP000005307"/>
    </source>
</evidence>
<dbReference type="OrthoDB" id="9814509at2"/>
<dbReference type="Pfam" id="PF05845">
    <property type="entry name" value="PhnH"/>
    <property type="match status" value="1"/>
</dbReference>
<dbReference type="STRING" id="391626.OAN307_c26780"/>
<dbReference type="Gene3D" id="3.40.50.11310">
    <property type="entry name" value="Bacterial phosphonate metabolism protein PhnH"/>
    <property type="match status" value="1"/>
</dbReference>
<dbReference type="NCBIfam" id="TIGR03292">
    <property type="entry name" value="PhnH_redo"/>
    <property type="match status" value="1"/>
</dbReference>
<dbReference type="InterPro" id="IPR008772">
    <property type="entry name" value="Phosphonate_metab_PhnH"/>
</dbReference>
<dbReference type="eggNOG" id="COG3625">
    <property type="taxonomic scope" value="Bacteria"/>
</dbReference>
<accession>M9R7R0</accession>
<gene>
    <name evidence="1" type="primary">phnH</name>
    <name evidence="1" type="ORF">OAN307_c26780</name>
</gene>
<organism evidence="1 2">
    <name type="scientific">Octadecabacter antarcticus 307</name>
    <dbReference type="NCBI Taxonomy" id="391626"/>
    <lineage>
        <taxon>Bacteria</taxon>
        <taxon>Pseudomonadati</taxon>
        <taxon>Pseudomonadota</taxon>
        <taxon>Alphaproteobacteria</taxon>
        <taxon>Rhodobacterales</taxon>
        <taxon>Roseobacteraceae</taxon>
        <taxon>Octadecabacter</taxon>
    </lineage>
</organism>
<evidence type="ECO:0000313" key="1">
    <source>
        <dbReference type="EMBL" id="AGI68262.1"/>
    </source>
</evidence>
<dbReference type="InterPro" id="IPR038058">
    <property type="entry name" value="PhnH-like_sp"/>
</dbReference>
<dbReference type="RefSeq" id="WP_015500259.1">
    <property type="nucleotide sequence ID" value="NC_020911.1"/>
</dbReference>
<dbReference type="PIRSF" id="PIRSF020680">
    <property type="entry name" value="PhnH"/>
    <property type="match status" value="1"/>
</dbReference>
<protein>
    <submittedName>
        <fullName evidence="1">Phosphonate metabolism protein PhnH</fullName>
    </submittedName>
</protein>
<dbReference type="EMBL" id="CP003740">
    <property type="protein sequence ID" value="AGI68262.1"/>
    <property type="molecule type" value="Genomic_DNA"/>
</dbReference>
<dbReference type="KEGG" id="oat:OAN307_c26780"/>
<keyword evidence="2" id="KW-1185">Reference proteome</keyword>
<sequence>MQAHFLEGGFLDQPIDASRAFRAIMTAMARPGEINAVAGAQPPAPLSLAAGTVLLTLCDPETPLFLAPSHDTPQVRDWITFHTGAPFAVAENAIFAIGAWDQLPLAAFPCGTAEYPDRSTTLIVEIPVLSSSGATLRGPGIKDQTQLSLPEIRAFQDNARLFPLGLDFIFTSGDRLAALPRTTRVS</sequence>